<gene>
    <name evidence="2" type="ORF">EVJ58_g4403</name>
</gene>
<organism evidence="2 3">
    <name type="scientific">Rhodofomes roseus</name>
    <dbReference type="NCBI Taxonomy" id="34475"/>
    <lineage>
        <taxon>Eukaryota</taxon>
        <taxon>Fungi</taxon>
        <taxon>Dikarya</taxon>
        <taxon>Basidiomycota</taxon>
        <taxon>Agaricomycotina</taxon>
        <taxon>Agaricomycetes</taxon>
        <taxon>Polyporales</taxon>
        <taxon>Rhodofomes</taxon>
    </lineage>
</organism>
<dbReference type="InterPro" id="IPR002925">
    <property type="entry name" value="Dienelactn_hydro"/>
</dbReference>
<protein>
    <recommendedName>
        <fullName evidence="1">Dienelactone hydrolase domain-containing protein</fullName>
    </recommendedName>
</protein>
<name>A0A4Y9YIU1_9APHY</name>
<dbReference type="AlphaFoldDB" id="A0A4Y9YIU1"/>
<evidence type="ECO:0000313" key="2">
    <source>
        <dbReference type="EMBL" id="TFY61613.1"/>
    </source>
</evidence>
<dbReference type="InterPro" id="IPR029058">
    <property type="entry name" value="AB_hydrolase_fold"/>
</dbReference>
<evidence type="ECO:0000259" key="1">
    <source>
        <dbReference type="Pfam" id="PF01738"/>
    </source>
</evidence>
<dbReference type="Pfam" id="PF01738">
    <property type="entry name" value="DLH"/>
    <property type="match status" value="1"/>
</dbReference>
<feature type="domain" description="Dienelactone hydrolase" evidence="1">
    <location>
        <begin position="29"/>
        <end position="256"/>
    </location>
</feature>
<dbReference type="Gene3D" id="3.40.50.1820">
    <property type="entry name" value="alpha/beta hydrolase"/>
    <property type="match status" value="1"/>
</dbReference>
<dbReference type="PANTHER" id="PTHR17630:SF44">
    <property type="entry name" value="PROTEIN AIM2"/>
    <property type="match status" value="1"/>
</dbReference>
<dbReference type="PANTHER" id="PTHR17630">
    <property type="entry name" value="DIENELACTONE HYDROLASE"/>
    <property type="match status" value="1"/>
</dbReference>
<sequence>MACAECTSGSIHTGTPVGKEITLGGLQSYVTGDETSQRIIVFGTDIFGWRLPNARILADEYAAKNFWVVVPDLFGGRELPRWTLTATEHTDKPTLKQRLLRPLLLFLFIPFLFRNTKASQSDKINGLLTHLRATRPDAKIGMVGFCWGGRYAITMNSLFDATVAAHPSLVKFPGEVQEIKKPVSFAVAETDKQFDAKRADETEALLRNRSFNDFEVVVYKGVDHGWTVRTDMTNPEKKAKRDQARDQALNWFEKYLTVSST</sequence>
<accession>A0A4Y9YIU1</accession>
<evidence type="ECO:0000313" key="3">
    <source>
        <dbReference type="Proteomes" id="UP000298390"/>
    </source>
</evidence>
<dbReference type="Proteomes" id="UP000298390">
    <property type="component" value="Unassembled WGS sequence"/>
</dbReference>
<proteinExistence type="predicted"/>
<dbReference type="GO" id="GO:0016787">
    <property type="term" value="F:hydrolase activity"/>
    <property type="evidence" value="ECO:0007669"/>
    <property type="project" value="InterPro"/>
</dbReference>
<reference evidence="2 3" key="1">
    <citation type="submission" date="2019-01" db="EMBL/GenBank/DDBJ databases">
        <title>Genome sequencing of the rare red list fungi Fomitopsis rosea.</title>
        <authorList>
            <person name="Buettner E."/>
            <person name="Kellner H."/>
        </authorList>
    </citation>
    <scope>NUCLEOTIDE SEQUENCE [LARGE SCALE GENOMIC DNA]</scope>
    <source>
        <strain evidence="2 3">DSM 105464</strain>
    </source>
</reference>
<dbReference type="EMBL" id="SEKV01000200">
    <property type="protein sequence ID" value="TFY61613.1"/>
    <property type="molecule type" value="Genomic_DNA"/>
</dbReference>
<comment type="caution">
    <text evidence="2">The sequence shown here is derived from an EMBL/GenBank/DDBJ whole genome shotgun (WGS) entry which is preliminary data.</text>
</comment>
<dbReference type="SUPFAM" id="SSF53474">
    <property type="entry name" value="alpha/beta-Hydrolases"/>
    <property type="match status" value="1"/>
</dbReference>
<dbReference type="STRING" id="34475.A0A4Y9YIU1"/>